<dbReference type="SUPFAM" id="SSF51120">
    <property type="entry name" value="beta-Roll"/>
    <property type="match status" value="3"/>
</dbReference>
<accession>A0ABP7XAH7</accession>
<dbReference type="PANTHER" id="PTHR38340">
    <property type="entry name" value="S-LAYER PROTEIN"/>
    <property type="match status" value="1"/>
</dbReference>
<evidence type="ECO:0000313" key="5">
    <source>
        <dbReference type="EMBL" id="GAA4109422.1"/>
    </source>
</evidence>
<evidence type="ECO:0008006" key="7">
    <source>
        <dbReference type="Google" id="ProtNLM"/>
    </source>
</evidence>
<dbReference type="Gene3D" id="2.160.20.160">
    <property type="match status" value="2"/>
</dbReference>
<feature type="compositionally biased region" description="Polar residues" evidence="3">
    <location>
        <begin position="191"/>
        <end position="201"/>
    </location>
</feature>
<dbReference type="InterPro" id="IPR011049">
    <property type="entry name" value="Serralysin-like_metalloprot_C"/>
</dbReference>
<evidence type="ECO:0000256" key="3">
    <source>
        <dbReference type="SAM" id="MobiDB-lite"/>
    </source>
</evidence>
<comment type="subcellular location">
    <subcellularLocation>
        <location evidence="1">Secreted</location>
    </subcellularLocation>
</comment>
<feature type="signal peptide" evidence="4">
    <location>
        <begin position="1"/>
        <end position="22"/>
    </location>
</feature>
<evidence type="ECO:0000313" key="6">
    <source>
        <dbReference type="Proteomes" id="UP001501495"/>
    </source>
</evidence>
<gene>
    <name evidence="5" type="ORF">GCM10022215_03700</name>
</gene>
<keyword evidence="2" id="KW-0964">Secreted</keyword>
<protein>
    <recommendedName>
        <fullName evidence="7">Calcium-binding protein</fullName>
    </recommendedName>
</protein>
<dbReference type="RefSeq" id="WP_344731499.1">
    <property type="nucleotide sequence ID" value="NZ_BAAAZH010000002.1"/>
</dbReference>
<organism evidence="5 6">
    <name type="scientific">Nocardioides fonticola</name>
    <dbReference type="NCBI Taxonomy" id="450363"/>
    <lineage>
        <taxon>Bacteria</taxon>
        <taxon>Bacillati</taxon>
        <taxon>Actinomycetota</taxon>
        <taxon>Actinomycetes</taxon>
        <taxon>Propionibacteriales</taxon>
        <taxon>Nocardioidaceae</taxon>
        <taxon>Nocardioides</taxon>
    </lineage>
</organism>
<evidence type="ECO:0000256" key="2">
    <source>
        <dbReference type="ARBA" id="ARBA00022525"/>
    </source>
</evidence>
<reference evidence="6" key="1">
    <citation type="journal article" date="2019" name="Int. J. Syst. Evol. Microbiol.">
        <title>The Global Catalogue of Microorganisms (GCM) 10K type strain sequencing project: providing services to taxonomists for standard genome sequencing and annotation.</title>
        <authorList>
            <consortium name="The Broad Institute Genomics Platform"/>
            <consortium name="The Broad Institute Genome Sequencing Center for Infectious Disease"/>
            <person name="Wu L."/>
            <person name="Ma J."/>
        </authorList>
    </citation>
    <scope>NUCLEOTIDE SEQUENCE [LARGE SCALE GENOMIC DNA]</scope>
    <source>
        <strain evidence="6">JCM 16703</strain>
    </source>
</reference>
<feature type="compositionally biased region" description="Low complexity" evidence="3">
    <location>
        <begin position="154"/>
        <end position="163"/>
    </location>
</feature>
<evidence type="ECO:0000256" key="4">
    <source>
        <dbReference type="SAM" id="SignalP"/>
    </source>
</evidence>
<dbReference type="Proteomes" id="UP001501495">
    <property type="component" value="Unassembled WGS sequence"/>
</dbReference>
<keyword evidence="4" id="KW-0732">Signal</keyword>
<dbReference type="InterPro" id="IPR001343">
    <property type="entry name" value="Hemolysn_Ca-bd"/>
</dbReference>
<proteinExistence type="predicted"/>
<dbReference type="Pfam" id="PF00353">
    <property type="entry name" value="HemolysinCabind"/>
    <property type="match status" value="3"/>
</dbReference>
<feature type="chain" id="PRO_5045156762" description="Calcium-binding protein" evidence="4">
    <location>
        <begin position="23"/>
        <end position="502"/>
    </location>
</feature>
<evidence type="ECO:0000256" key="1">
    <source>
        <dbReference type="ARBA" id="ARBA00004613"/>
    </source>
</evidence>
<keyword evidence="6" id="KW-1185">Reference proteome</keyword>
<feature type="region of interest" description="Disordered" evidence="3">
    <location>
        <begin position="136"/>
        <end position="213"/>
    </location>
</feature>
<dbReference type="EMBL" id="BAAAZH010000002">
    <property type="protein sequence ID" value="GAA4109422.1"/>
    <property type="molecule type" value="Genomic_DNA"/>
</dbReference>
<name>A0ABP7XAH7_9ACTN</name>
<sequence>MPHLLGNSILALALGWATWTGAAVPTAAAPTDSAADTTCDGRAATIVATADDQTIVGTDGPDVISSAGFRRVTIDPGGGDDVVCNYLTGFVMYREFGRVLASEGDDTIHVSASIRAAGGPGADTLVGTGAKVQLSGGDGPDHLYLGQPDPGAAPPTSASFSTADGGPGDDVITMTDNLSTTGAGGDGNDQLIVQGTGSDTTAAPGLGDDTVTASPGSGAILGYSGPEPLDFQVADGVVDGAGHDTFSGVTAFSGGTGADIFRGTDNPEIWIDHDIPTTHRGADVIDGAGGDDTLSTVFGTIDAGAGADTVTVRAGTARGGEGDDTLAIDQSGTAIGGPGDDSIRANWSGVEYTRFDGAASFVERGGAGDDVLYPASAYDAGGDGQEDRCTSGERCRTRVAGGDGRDTVSITGKGRATIDLAAGSVLYGNGRGRMTSIEVARGNEWADRLLGTSGADELIGGFGNDVLIGRGGPDRLIGDQDRDIAYGGPGRDVCRAEVRRSC</sequence>
<comment type="caution">
    <text evidence="5">The sequence shown here is derived from an EMBL/GenBank/DDBJ whole genome shotgun (WGS) entry which is preliminary data.</text>
</comment>
<dbReference type="InterPro" id="IPR050557">
    <property type="entry name" value="RTX_toxin/Mannuronan_C5-epim"/>
</dbReference>
<dbReference type="PRINTS" id="PR00313">
    <property type="entry name" value="CABNDNGRPT"/>
</dbReference>
<dbReference type="Gene3D" id="2.150.10.10">
    <property type="entry name" value="Serralysin-like metalloprotease, C-terminal"/>
    <property type="match status" value="1"/>
</dbReference>
<dbReference type="PANTHER" id="PTHR38340:SF1">
    <property type="entry name" value="S-LAYER PROTEIN"/>
    <property type="match status" value="1"/>
</dbReference>